<keyword evidence="2" id="KW-1133">Transmembrane helix</keyword>
<feature type="transmembrane region" description="Helical" evidence="2">
    <location>
        <begin position="6"/>
        <end position="27"/>
    </location>
</feature>
<evidence type="ECO:0000313" key="3">
    <source>
        <dbReference type="EMBL" id="QXT38505.1"/>
    </source>
</evidence>
<feature type="coiled-coil region" evidence="1">
    <location>
        <begin position="41"/>
        <end position="75"/>
    </location>
</feature>
<keyword evidence="4" id="KW-1185">Reference proteome</keyword>
<evidence type="ECO:0000313" key="4">
    <source>
        <dbReference type="Proteomes" id="UP000825009"/>
    </source>
</evidence>
<gene>
    <name evidence="3" type="ORF">KYE46_11185</name>
</gene>
<name>A0A8F6TTQ4_9RHOB</name>
<dbReference type="EMBL" id="CP079194">
    <property type="protein sequence ID" value="QXT38505.1"/>
    <property type="molecule type" value="Genomic_DNA"/>
</dbReference>
<organism evidence="3 4">
    <name type="scientific">Gymnodinialimonas ceratoperidinii</name>
    <dbReference type="NCBI Taxonomy" id="2856823"/>
    <lineage>
        <taxon>Bacteria</taxon>
        <taxon>Pseudomonadati</taxon>
        <taxon>Pseudomonadota</taxon>
        <taxon>Alphaproteobacteria</taxon>
        <taxon>Rhodobacterales</taxon>
        <taxon>Paracoccaceae</taxon>
        <taxon>Gymnodinialimonas</taxon>
    </lineage>
</organism>
<keyword evidence="2" id="KW-0472">Membrane</keyword>
<dbReference type="RefSeq" id="WP_219000701.1">
    <property type="nucleotide sequence ID" value="NZ_CP079194.1"/>
</dbReference>
<dbReference type="KEGG" id="gce:KYE46_11185"/>
<keyword evidence="1" id="KW-0175">Coiled coil</keyword>
<protein>
    <submittedName>
        <fullName evidence="3">Uncharacterized protein</fullName>
    </submittedName>
</protein>
<dbReference type="AlphaFoldDB" id="A0A8F6TTQ4"/>
<keyword evidence="2" id="KW-0812">Transmembrane</keyword>
<evidence type="ECO:0000256" key="1">
    <source>
        <dbReference type="SAM" id="Coils"/>
    </source>
</evidence>
<sequence>MFDPGVFLPLAMTALIGMFAIMLIVGIPRGRRLQKTNEQIEANQTRQIAMQERQLAAAERQATAQERIAAALESRGE</sequence>
<reference evidence="3 4" key="1">
    <citation type="submission" date="2021-07" db="EMBL/GenBank/DDBJ databases">
        <title>A novel Jannaschia species isolated from marine dinoflagellate Ceratoperidinium margalefii.</title>
        <authorList>
            <person name="Jiang Y."/>
            <person name="Li Z."/>
        </authorList>
    </citation>
    <scope>NUCLEOTIDE SEQUENCE [LARGE SCALE GENOMIC DNA]</scope>
    <source>
        <strain evidence="3 4">J12C1-MA-4</strain>
    </source>
</reference>
<dbReference type="Proteomes" id="UP000825009">
    <property type="component" value="Chromosome"/>
</dbReference>
<evidence type="ECO:0000256" key="2">
    <source>
        <dbReference type="SAM" id="Phobius"/>
    </source>
</evidence>
<accession>A0A8F6TTQ4</accession>
<proteinExistence type="predicted"/>